<keyword evidence="1" id="KW-0812">Transmembrane</keyword>
<reference evidence="2" key="1">
    <citation type="submission" date="2020-11" db="EMBL/GenBank/DDBJ databases">
        <authorList>
            <consortium name="DOE Joint Genome Institute"/>
            <person name="Ahrendt S."/>
            <person name="Riley R."/>
            <person name="Andreopoulos W."/>
            <person name="Labutti K."/>
            <person name="Pangilinan J."/>
            <person name="Ruiz-Duenas F.J."/>
            <person name="Barrasa J.M."/>
            <person name="Sanchez-Garcia M."/>
            <person name="Camarero S."/>
            <person name="Miyauchi S."/>
            <person name="Serrano A."/>
            <person name="Linde D."/>
            <person name="Babiker R."/>
            <person name="Drula E."/>
            <person name="Ayuso-Fernandez I."/>
            <person name="Pacheco R."/>
            <person name="Padilla G."/>
            <person name="Ferreira P."/>
            <person name="Barriuso J."/>
            <person name="Kellner H."/>
            <person name="Castanera R."/>
            <person name="Alfaro M."/>
            <person name="Ramirez L."/>
            <person name="Pisabarro A.G."/>
            <person name="Kuo A."/>
            <person name="Tritt A."/>
            <person name="Lipzen A."/>
            <person name="He G."/>
            <person name="Yan M."/>
            <person name="Ng V."/>
            <person name="Cullen D."/>
            <person name="Martin F."/>
            <person name="Rosso M.-N."/>
            <person name="Henrissat B."/>
            <person name="Hibbett D."/>
            <person name="Martinez A.T."/>
            <person name="Grigoriev I.V."/>
        </authorList>
    </citation>
    <scope>NUCLEOTIDE SEQUENCE</scope>
    <source>
        <strain evidence="2">MF-IS2</strain>
    </source>
</reference>
<feature type="transmembrane region" description="Helical" evidence="1">
    <location>
        <begin position="63"/>
        <end position="88"/>
    </location>
</feature>
<accession>A0A9P6BVD3</accession>
<name>A0A9P6BVD3_9AGAR</name>
<sequence length="115" mass="13217">MDSYNHITQATSTPAQSVPLPPAKYLCEDARRPPKRTDRLSLSFWCLQFWFECTFGLTVMEPWAWMVALTLFAIVSSLVCTGLVHYFSQQLAGLQQGMMYYPWGHADELPIFYLS</sequence>
<keyword evidence="1" id="KW-0472">Membrane</keyword>
<keyword evidence="3" id="KW-1185">Reference proteome</keyword>
<dbReference type="OrthoDB" id="202672at2759"/>
<evidence type="ECO:0000313" key="2">
    <source>
        <dbReference type="EMBL" id="KAF9439614.1"/>
    </source>
</evidence>
<evidence type="ECO:0000256" key="1">
    <source>
        <dbReference type="SAM" id="Phobius"/>
    </source>
</evidence>
<feature type="transmembrane region" description="Helical" evidence="1">
    <location>
        <begin position="40"/>
        <end position="57"/>
    </location>
</feature>
<comment type="caution">
    <text evidence="2">The sequence shown here is derived from an EMBL/GenBank/DDBJ whole genome shotgun (WGS) entry which is preliminary data.</text>
</comment>
<keyword evidence="1" id="KW-1133">Transmembrane helix</keyword>
<proteinExistence type="predicted"/>
<protein>
    <submittedName>
        <fullName evidence="2">Uncharacterized protein</fullName>
    </submittedName>
</protein>
<evidence type="ECO:0000313" key="3">
    <source>
        <dbReference type="Proteomes" id="UP000807342"/>
    </source>
</evidence>
<organism evidence="2 3">
    <name type="scientific">Macrolepiota fuliginosa MF-IS2</name>
    <dbReference type="NCBI Taxonomy" id="1400762"/>
    <lineage>
        <taxon>Eukaryota</taxon>
        <taxon>Fungi</taxon>
        <taxon>Dikarya</taxon>
        <taxon>Basidiomycota</taxon>
        <taxon>Agaricomycotina</taxon>
        <taxon>Agaricomycetes</taxon>
        <taxon>Agaricomycetidae</taxon>
        <taxon>Agaricales</taxon>
        <taxon>Agaricineae</taxon>
        <taxon>Agaricaceae</taxon>
        <taxon>Macrolepiota</taxon>
    </lineage>
</organism>
<gene>
    <name evidence="2" type="ORF">P691DRAFT_806217</name>
</gene>
<dbReference type="AlphaFoldDB" id="A0A9P6BVD3"/>
<dbReference type="Proteomes" id="UP000807342">
    <property type="component" value="Unassembled WGS sequence"/>
</dbReference>
<dbReference type="EMBL" id="MU153837">
    <property type="protein sequence ID" value="KAF9439614.1"/>
    <property type="molecule type" value="Genomic_DNA"/>
</dbReference>